<protein>
    <submittedName>
        <fullName evidence="3">PD-(D/E)XK nuclease family protein</fullName>
    </submittedName>
</protein>
<comment type="caution">
    <text evidence="3">The sequence shown here is derived from an EMBL/GenBank/DDBJ whole genome shotgun (WGS) entry which is preliminary data.</text>
</comment>
<keyword evidence="4" id="KW-1185">Reference proteome</keyword>
<dbReference type="SUPFAM" id="SSF52540">
    <property type="entry name" value="P-loop containing nucleoside triphosphate hydrolases"/>
    <property type="match status" value="1"/>
</dbReference>
<sequence length="894" mass="98797">MTEQNHGPDYHITPLLPLIEGGFQLLTPNLRLARQIKAGWDRDQAARGARAWRPLAVQPLESWLRQQWWQRCGRDARLRRVVLDQGQALALWRQVIAADQQQGDYQLLQADATASLAQQARNTLLRWQQSVREEGLARELSLDPDCAAFLRWCRAFEDALDNKAQATALDVIALLAAEPACPEQRVALLEFDEVPPLFDHCLRKLCTEVERVQPPAGQATMRARAYPDRGSEFRGLARWVRETAGREPEASIGVVLGDMRGDRARLEYLLRREFDCLDGNYGSLPVNFSTGWPLAEAPVVRDALMALAATGDTLALGELLGLMRSRFLALPDRGGALAQRFITRVFDTGREPVPVATLRGLANQGASADQPGLRIGGILQDLARRRDLRGTAAPSVWAGRFREILGQWGWPGEGGLDSIEYQQVEDFYRLLDTYAGYDAVCGPLHRAAALQLLRQCCRDTVFQPQTADSRIQVLGPLEAAGLRFDHLWVFGMQAGQWPAPARPNPLLPMALQRRLEMPHASAEREWEFSAGLLEQYRRSASRLHASYSRELDGAPELPSALLADFEWVQPETAAAVPEAWLAQWRARDSERLDDHRAPALSPAEKDSVRGGSGLLEDQSQCPFRAFARRRLRVEPLAEPSLALSAGERGSLLHNALFALWGELGDAGQLAALDPPAEGEAVARAVAAALDALPAGRRHAVGHAYCEQEREHLERLLREWLAVERQRGAFVVAAREQGADIVLAGLPIHMRVDRVDRLADGSTVIIDYKSGRSSAGDWLGERPARPQLPLYGLASEAPVAALAFAQLRPRDCKFSGLGQTAAAEGIEVDIPKAVRGRVTAQNWEELREFWRRSLEQLARDFIAGAAAVTPLGPQSCTWCGLQPLCRIDAVEEGAE</sequence>
<dbReference type="InterPro" id="IPR019925">
    <property type="entry name" value="DNA_repair_protein_predicted"/>
</dbReference>
<feature type="compositionally biased region" description="Basic and acidic residues" evidence="1">
    <location>
        <begin position="593"/>
        <end position="608"/>
    </location>
</feature>
<dbReference type="Pfam" id="PF12705">
    <property type="entry name" value="PDDEXK_1"/>
    <property type="match status" value="1"/>
</dbReference>
<feature type="region of interest" description="Disordered" evidence="1">
    <location>
        <begin position="593"/>
        <end position="616"/>
    </location>
</feature>
<dbReference type="NCBIfam" id="TIGR03623">
    <property type="entry name" value="probable DNA repair protein"/>
    <property type="match status" value="1"/>
</dbReference>
<dbReference type="InterPro" id="IPR027417">
    <property type="entry name" value="P-loop_NTPase"/>
</dbReference>
<dbReference type="InterPro" id="IPR038726">
    <property type="entry name" value="PDDEXK_AddAB-type"/>
</dbReference>
<proteinExistence type="predicted"/>
<dbReference type="Gene3D" id="3.40.50.300">
    <property type="entry name" value="P-loop containing nucleotide triphosphate hydrolases"/>
    <property type="match status" value="1"/>
</dbReference>
<name>A0A939DGL2_9GAMM</name>
<organism evidence="3 4">
    <name type="scientific">Parahaliea mediterranea</name>
    <dbReference type="NCBI Taxonomy" id="651086"/>
    <lineage>
        <taxon>Bacteria</taxon>
        <taxon>Pseudomonadati</taxon>
        <taxon>Pseudomonadota</taxon>
        <taxon>Gammaproteobacteria</taxon>
        <taxon>Cellvibrionales</taxon>
        <taxon>Halieaceae</taxon>
        <taxon>Parahaliea</taxon>
    </lineage>
</organism>
<gene>
    <name evidence="3" type="ORF">JYP50_13870</name>
</gene>
<evidence type="ECO:0000259" key="2">
    <source>
        <dbReference type="Pfam" id="PF12705"/>
    </source>
</evidence>
<dbReference type="RefSeq" id="WP_206561141.1">
    <property type="nucleotide sequence ID" value="NZ_JAFKCZ010000009.1"/>
</dbReference>
<dbReference type="InterPro" id="IPR011604">
    <property type="entry name" value="PDDEXK-like_dom_sf"/>
</dbReference>
<dbReference type="Proteomes" id="UP000664303">
    <property type="component" value="Unassembled WGS sequence"/>
</dbReference>
<dbReference type="EMBL" id="JAFKCZ010000009">
    <property type="protein sequence ID" value="MBN7797694.1"/>
    <property type="molecule type" value="Genomic_DNA"/>
</dbReference>
<accession>A0A939DGL2</accession>
<feature type="domain" description="PD-(D/E)XK endonuclease-like" evidence="2">
    <location>
        <begin position="616"/>
        <end position="885"/>
    </location>
</feature>
<dbReference type="Gene3D" id="3.90.320.10">
    <property type="match status" value="1"/>
</dbReference>
<evidence type="ECO:0000313" key="4">
    <source>
        <dbReference type="Proteomes" id="UP000664303"/>
    </source>
</evidence>
<evidence type="ECO:0000256" key="1">
    <source>
        <dbReference type="SAM" id="MobiDB-lite"/>
    </source>
</evidence>
<reference evidence="3" key="1">
    <citation type="submission" date="2021-02" db="EMBL/GenBank/DDBJ databases">
        <title>PHA producing bacteria isolated from coastal sediment in Guangdong, Shenzhen.</title>
        <authorList>
            <person name="Zheng W."/>
            <person name="Yu S."/>
            <person name="Huang Y."/>
        </authorList>
    </citation>
    <scope>NUCLEOTIDE SEQUENCE</scope>
    <source>
        <strain evidence="3">TN14-10</strain>
    </source>
</reference>
<evidence type="ECO:0000313" key="3">
    <source>
        <dbReference type="EMBL" id="MBN7797694.1"/>
    </source>
</evidence>
<dbReference type="AlphaFoldDB" id="A0A939DGL2"/>